<name>A0A511AKL5_9MICO</name>
<dbReference type="OrthoDB" id="5115907at2"/>
<evidence type="ECO:0000256" key="1">
    <source>
        <dbReference type="SAM" id="Phobius"/>
    </source>
</evidence>
<evidence type="ECO:0000313" key="3">
    <source>
        <dbReference type="Proteomes" id="UP000321225"/>
    </source>
</evidence>
<feature type="transmembrane region" description="Helical" evidence="1">
    <location>
        <begin position="69"/>
        <end position="88"/>
    </location>
</feature>
<accession>A0A511AKL5</accession>
<comment type="caution">
    <text evidence="2">The sequence shown here is derived from an EMBL/GenBank/DDBJ whole genome shotgun (WGS) entry which is preliminary data.</text>
</comment>
<protein>
    <recommendedName>
        <fullName evidence="4">MFS transporter permease</fullName>
    </recommendedName>
</protein>
<keyword evidence="1" id="KW-0472">Membrane</keyword>
<feature type="transmembrane region" description="Helical" evidence="1">
    <location>
        <begin position="34"/>
        <end position="57"/>
    </location>
</feature>
<feature type="transmembrane region" description="Helical" evidence="1">
    <location>
        <begin position="94"/>
        <end position="115"/>
    </location>
</feature>
<gene>
    <name evidence="2" type="ORF">MAE01_30390</name>
</gene>
<evidence type="ECO:0008006" key="4">
    <source>
        <dbReference type="Google" id="ProtNLM"/>
    </source>
</evidence>
<keyword evidence="3" id="KW-1185">Reference proteome</keyword>
<feature type="transmembrane region" description="Helical" evidence="1">
    <location>
        <begin position="7"/>
        <end position="28"/>
    </location>
</feature>
<sequence>MWLRRAFYRWMFPAAVVLPLWLLIGWGITGAGGWAFLWVLFIAIPSVFVGQLVLTLLQRARPSARETRMASWWDVLGFGVWHVLTIAVGFFPQAWFPLLLTAAIAVALALFWLMLWQLWGEARTAGTGIRFLATTPPDAEPESSRRSAADADVFIIREKPDAGV</sequence>
<dbReference type="RefSeq" id="WP_147040876.1">
    <property type="nucleotide sequence ID" value="NZ_BJUW01000021.1"/>
</dbReference>
<organism evidence="2 3">
    <name type="scientific">Microbacterium aerolatum</name>
    <dbReference type="NCBI Taxonomy" id="153731"/>
    <lineage>
        <taxon>Bacteria</taxon>
        <taxon>Bacillati</taxon>
        <taxon>Actinomycetota</taxon>
        <taxon>Actinomycetes</taxon>
        <taxon>Micrococcales</taxon>
        <taxon>Microbacteriaceae</taxon>
        <taxon>Microbacterium</taxon>
    </lineage>
</organism>
<proteinExistence type="predicted"/>
<evidence type="ECO:0000313" key="2">
    <source>
        <dbReference type="EMBL" id="GEK87863.1"/>
    </source>
</evidence>
<dbReference type="AlphaFoldDB" id="A0A511AKL5"/>
<dbReference type="Proteomes" id="UP000321225">
    <property type="component" value="Unassembled WGS sequence"/>
</dbReference>
<reference evidence="2 3" key="1">
    <citation type="submission" date="2019-07" db="EMBL/GenBank/DDBJ databases">
        <title>Whole genome shotgun sequence of Microbacterium aerolatum NBRC 103071.</title>
        <authorList>
            <person name="Hosoyama A."/>
            <person name="Uohara A."/>
            <person name="Ohji S."/>
            <person name="Ichikawa N."/>
        </authorList>
    </citation>
    <scope>NUCLEOTIDE SEQUENCE [LARGE SCALE GENOMIC DNA]</scope>
    <source>
        <strain evidence="2 3">NBRC 103071</strain>
    </source>
</reference>
<keyword evidence="1" id="KW-0812">Transmembrane</keyword>
<dbReference type="EMBL" id="BJUW01000021">
    <property type="protein sequence ID" value="GEK87863.1"/>
    <property type="molecule type" value="Genomic_DNA"/>
</dbReference>
<keyword evidence="1" id="KW-1133">Transmembrane helix</keyword>